<feature type="domain" description="Alpha/beta hydrolase fold-3" evidence="2">
    <location>
        <begin position="56"/>
        <end position="186"/>
    </location>
</feature>
<dbReference type="Pfam" id="PF07859">
    <property type="entry name" value="Abhydrolase_3"/>
    <property type="match status" value="1"/>
</dbReference>
<dbReference type="SUPFAM" id="SSF53474">
    <property type="entry name" value="alpha/beta-Hydrolases"/>
    <property type="match status" value="1"/>
</dbReference>
<name>A0A8H4WM72_9HYPO</name>
<evidence type="ECO:0000256" key="1">
    <source>
        <dbReference type="ARBA" id="ARBA00022801"/>
    </source>
</evidence>
<dbReference type="InterPro" id="IPR029058">
    <property type="entry name" value="AB_hydrolase_fold"/>
</dbReference>
<dbReference type="PANTHER" id="PTHR48081">
    <property type="entry name" value="AB HYDROLASE SUPERFAMILY PROTEIN C4A8.06C"/>
    <property type="match status" value="1"/>
</dbReference>
<dbReference type="InterPro" id="IPR013094">
    <property type="entry name" value="AB_hydrolase_3"/>
</dbReference>
<sequence length="330" mass="36931">MFNPDDLTRFDGFDIIALRYKTVGDHEITTHVLIPSLLTQNRHTAAENGSASPIILRFHGGGFVGSSSLFPDFFALWHMELALKHSAVIISPNYRLMPESSAEDMLSDVESLWIWLHEELPELIASRTRGLVRLDTSRIITAGDSAGGYLSVMLGLSHPDDIRAVTASYPMIDLKHRHFTQSYEKPMVGLPQIPSLVVDLHLDKLKRGEISPIISSDDRGERFDLTFAYAQHGMYRGNFPTARRELFPLDRLEDGANFPRGGVYIWHGKSDSVVPVDGSIKLAEALRRSDEKAKVHLSIQDGDHGFDSNSKLDDPWMSAILKEAIAVWLE</sequence>
<dbReference type="EMBL" id="JABEXW010001613">
    <property type="protein sequence ID" value="KAF4943262.1"/>
    <property type="molecule type" value="Genomic_DNA"/>
</dbReference>
<comment type="caution">
    <text evidence="3">The sequence shown here is derived from an EMBL/GenBank/DDBJ whole genome shotgun (WGS) entry which is preliminary data.</text>
</comment>
<dbReference type="InterPro" id="IPR050300">
    <property type="entry name" value="GDXG_lipolytic_enzyme"/>
</dbReference>
<organism evidence="3 4">
    <name type="scientific">Fusarium sarcochroum</name>
    <dbReference type="NCBI Taxonomy" id="1208366"/>
    <lineage>
        <taxon>Eukaryota</taxon>
        <taxon>Fungi</taxon>
        <taxon>Dikarya</taxon>
        <taxon>Ascomycota</taxon>
        <taxon>Pezizomycotina</taxon>
        <taxon>Sordariomycetes</taxon>
        <taxon>Hypocreomycetidae</taxon>
        <taxon>Hypocreales</taxon>
        <taxon>Nectriaceae</taxon>
        <taxon>Fusarium</taxon>
        <taxon>Fusarium lateritium species complex</taxon>
    </lineage>
</organism>
<keyword evidence="1" id="KW-0378">Hydrolase</keyword>
<accession>A0A8H4WM72</accession>
<evidence type="ECO:0000313" key="4">
    <source>
        <dbReference type="Proteomes" id="UP000622797"/>
    </source>
</evidence>
<dbReference type="Proteomes" id="UP000622797">
    <property type="component" value="Unassembled WGS sequence"/>
</dbReference>
<proteinExistence type="predicted"/>
<dbReference type="GO" id="GO:0016787">
    <property type="term" value="F:hydrolase activity"/>
    <property type="evidence" value="ECO:0007669"/>
    <property type="project" value="UniProtKB-KW"/>
</dbReference>
<keyword evidence="4" id="KW-1185">Reference proteome</keyword>
<dbReference type="Gene3D" id="3.40.50.1820">
    <property type="entry name" value="alpha/beta hydrolase"/>
    <property type="match status" value="1"/>
</dbReference>
<reference evidence="3" key="2">
    <citation type="submission" date="2020-05" db="EMBL/GenBank/DDBJ databases">
        <authorList>
            <person name="Kim H.-S."/>
            <person name="Proctor R.H."/>
            <person name="Brown D.W."/>
        </authorList>
    </citation>
    <scope>NUCLEOTIDE SEQUENCE</scope>
    <source>
        <strain evidence="3">NRRL 20472</strain>
    </source>
</reference>
<dbReference type="AlphaFoldDB" id="A0A8H4WM72"/>
<dbReference type="OrthoDB" id="19653at2759"/>
<reference evidence="3" key="1">
    <citation type="journal article" date="2020" name="BMC Genomics">
        <title>Correction to: Identification and distribution of gene clusters required for synthesis of sphingolipid metabolism inhibitors in diverse species of the filamentous fungus Fusarium.</title>
        <authorList>
            <person name="Kim H.S."/>
            <person name="Lohmar J.M."/>
            <person name="Busman M."/>
            <person name="Brown D.W."/>
            <person name="Naumann T.A."/>
            <person name="Divon H.H."/>
            <person name="Lysoe E."/>
            <person name="Uhlig S."/>
            <person name="Proctor R.H."/>
        </authorList>
    </citation>
    <scope>NUCLEOTIDE SEQUENCE</scope>
    <source>
        <strain evidence="3">NRRL 20472</strain>
    </source>
</reference>
<gene>
    <name evidence="3" type="ORF">FSARC_14973</name>
</gene>
<evidence type="ECO:0000313" key="3">
    <source>
        <dbReference type="EMBL" id="KAF4943262.1"/>
    </source>
</evidence>
<protein>
    <recommendedName>
        <fullName evidence="2">Alpha/beta hydrolase fold-3 domain-containing protein</fullName>
    </recommendedName>
</protein>
<evidence type="ECO:0000259" key="2">
    <source>
        <dbReference type="Pfam" id="PF07859"/>
    </source>
</evidence>
<dbReference type="PANTHER" id="PTHR48081:SF3">
    <property type="entry name" value="ALPHA_BETA HYDROLASE FOLD-3 DOMAIN-CONTAINING PROTEIN"/>
    <property type="match status" value="1"/>
</dbReference>